<dbReference type="RefSeq" id="WP_012123546.1">
    <property type="nucleotide sequence ID" value="NC_009776.1"/>
</dbReference>
<dbReference type="Proteomes" id="UP000000262">
    <property type="component" value="Chromosome"/>
</dbReference>
<dbReference type="InterPro" id="IPR014729">
    <property type="entry name" value="Rossmann-like_a/b/a_fold"/>
</dbReference>
<keyword evidence="3" id="KW-1185">Reference proteome</keyword>
<dbReference type="PANTHER" id="PTHR43196:SF2">
    <property type="entry name" value="PHOSPHOADENOSINE PHOSPHOSULFATE REDUCTASE"/>
    <property type="match status" value="1"/>
</dbReference>
<evidence type="ECO:0000313" key="3">
    <source>
        <dbReference type="Proteomes" id="UP000000262"/>
    </source>
</evidence>
<reference evidence="2 3" key="1">
    <citation type="journal article" date="2008" name="Genome Biol.">
        <title>A genomic analysis of the archaeal system Ignicoccus hospitalis-Nanoarchaeum equitans.</title>
        <authorList>
            <person name="Podar M."/>
            <person name="Anderson I."/>
            <person name="Makarova K.S."/>
            <person name="Elkins J.G."/>
            <person name="Ivanova N."/>
            <person name="Wall M.A."/>
            <person name="Lykidis A."/>
            <person name="Mavromatis K."/>
            <person name="Sun H."/>
            <person name="Hudson M.E."/>
            <person name="Chen W."/>
            <person name="Deciu C."/>
            <person name="Hutchison D."/>
            <person name="Eads J.R."/>
            <person name="Anderson A."/>
            <person name="Fernandes F."/>
            <person name="Szeto E."/>
            <person name="Lapidus A."/>
            <person name="Kyrpides N.C."/>
            <person name="Saier M.H.Jr."/>
            <person name="Richardson P.M."/>
            <person name="Rachel R."/>
            <person name="Huber H."/>
            <person name="Eisen J.A."/>
            <person name="Koonin E.V."/>
            <person name="Keller M."/>
            <person name="Stetter K.O."/>
        </authorList>
    </citation>
    <scope>NUCLEOTIDE SEQUENCE [LARGE SCALE GENOMIC DNA]</scope>
    <source>
        <strain evidence="3">KIN4/I / DSM 18386 / JCM 14125</strain>
    </source>
</reference>
<dbReference type="EMBL" id="CP000816">
    <property type="protein sequence ID" value="ABU82582.1"/>
    <property type="molecule type" value="Genomic_DNA"/>
</dbReference>
<accession>A8ACD0</accession>
<dbReference type="GeneID" id="5561818"/>
<dbReference type="eggNOG" id="arCOG00075">
    <property type="taxonomic scope" value="Archaea"/>
</dbReference>
<proteinExistence type="predicted"/>
<dbReference type="PANTHER" id="PTHR43196">
    <property type="entry name" value="SULFATE ADENYLYLTRANSFERASE SUBUNIT 2"/>
    <property type="match status" value="1"/>
</dbReference>
<name>A8ACD0_IGNH4</name>
<dbReference type="KEGG" id="iho:Igni_1406"/>
<evidence type="ECO:0000313" key="2">
    <source>
        <dbReference type="EMBL" id="ABU82582.1"/>
    </source>
</evidence>
<gene>
    <name evidence="2" type="ordered locus">Igni_1406</name>
</gene>
<organism evidence="2 3">
    <name type="scientific">Ignicoccus hospitalis (strain KIN4/I / DSM 18386 / JCM 14125)</name>
    <dbReference type="NCBI Taxonomy" id="453591"/>
    <lineage>
        <taxon>Archaea</taxon>
        <taxon>Thermoproteota</taxon>
        <taxon>Thermoprotei</taxon>
        <taxon>Desulfurococcales</taxon>
        <taxon>Desulfurococcaceae</taxon>
        <taxon>Ignicoccus</taxon>
    </lineage>
</organism>
<dbReference type="HOGENOM" id="CLU_743183_0_0_2"/>
<dbReference type="PhylomeDB" id="A8ACD0"/>
<dbReference type="Gene3D" id="3.40.50.620">
    <property type="entry name" value="HUPs"/>
    <property type="match status" value="1"/>
</dbReference>
<dbReference type="GO" id="GO:0003824">
    <property type="term" value="F:catalytic activity"/>
    <property type="evidence" value="ECO:0007669"/>
    <property type="project" value="InterPro"/>
</dbReference>
<protein>
    <submittedName>
        <fullName evidence="2">Phosphoadenosine phosphosulfate reductase</fullName>
    </submittedName>
</protein>
<dbReference type="STRING" id="453591.Igni_1406"/>
<dbReference type="InterPro" id="IPR002500">
    <property type="entry name" value="PAPS_reduct_dom"/>
</dbReference>
<dbReference type="InterPro" id="IPR050128">
    <property type="entry name" value="Sulfate_adenylyltrnsfr_sub2"/>
</dbReference>
<dbReference type="AlphaFoldDB" id="A8ACD0"/>
<evidence type="ECO:0000259" key="1">
    <source>
        <dbReference type="Pfam" id="PF01507"/>
    </source>
</evidence>
<sequence>MERYPEIKVKRVASWLVDSAEFTGINDDVYLWLDVRKAIRINDFIDGNMLKVSGITLNFGRFFEDIKWPFVSVAGDYEGYLRWLSEKVPPNIKVVLNFSGGKDSVAAAKVLSDLGADVTLLYSHVSYLENPRNVDFVEKVANRLGVKLVVVEADREIMRNMLKQGMPFRGNRWCTTQKVKPIRKVLKEMKDYVRADGERMFESIKRFKRLSFHSPTTPKVFDFKKVRPIFLLTLIDVVKIVREVNAVHPDYLKGLPRVACTFCPYKTLHELDESVWNEVEDPGIIEEAIKASYRRFEYDMPWEDFFERHMWRFSPKLANVLYKIQQELERKLGELEIVTSERVRSAYSSVWTEELPAVPELPPERAYKIFVKVMMKTYERMLESSREGG</sequence>
<dbReference type="Pfam" id="PF01507">
    <property type="entry name" value="PAPS_reduct"/>
    <property type="match status" value="1"/>
</dbReference>
<dbReference type="OrthoDB" id="5817at2157"/>
<feature type="domain" description="Phosphoadenosine phosphosulphate reductase" evidence="1">
    <location>
        <begin position="94"/>
        <end position="264"/>
    </location>
</feature>
<dbReference type="SUPFAM" id="SSF52402">
    <property type="entry name" value="Adenine nucleotide alpha hydrolases-like"/>
    <property type="match status" value="1"/>
</dbReference>